<dbReference type="InterPro" id="IPR035985">
    <property type="entry name" value="Ubiquitin-activating_enz"/>
</dbReference>
<gene>
    <name evidence="3" type="ORF">Ga0074812_12212</name>
</gene>
<dbReference type="InterPro" id="IPR032865">
    <property type="entry name" value="Prok-E2_A"/>
</dbReference>
<dbReference type="InterPro" id="IPR000594">
    <property type="entry name" value="ThiF_NAD_FAD-bd"/>
</dbReference>
<dbReference type="PANTHER" id="PTHR43267">
    <property type="entry name" value="TRNA THREONYLCARBAMOYLADENOSINE DEHYDRATASE"/>
    <property type="match status" value="1"/>
</dbReference>
<feature type="domain" description="Cap2 central linker" evidence="2">
    <location>
        <begin position="198"/>
        <end position="324"/>
    </location>
</feature>
<evidence type="ECO:0000259" key="1">
    <source>
        <dbReference type="Pfam" id="PF00899"/>
    </source>
</evidence>
<dbReference type="PANTHER" id="PTHR43267:SF1">
    <property type="entry name" value="TRNA THREONYLCARBAMOYLADENOSINE DEHYDRATASE"/>
    <property type="match status" value="1"/>
</dbReference>
<protein>
    <submittedName>
        <fullName evidence="3">E2 family protein A</fullName>
    </submittedName>
</protein>
<evidence type="ECO:0000313" key="3">
    <source>
        <dbReference type="EMBL" id="CUU58769.1"/>
    </source>
</evidence>
<dbReference type="Pfam" id="PF14457">
    <property type="entry name" value="Prok-E2_A"/>
    <property type="match status" value="1"/>
</dbReference>
<evidence type="ECO:0000313" key="4">
    <source>
        <dbReference type="Proteomes" id="UP000198802"/>
    </source>
</evidence>
<dbReference type="Pfam" id="PF00899">
    <property type="entry name" value="ThiF"/>
    <property type="match status" value="1"/>
</dbReference>
<dbReference type="Gene3D" id="3.40.50.720">
    <property type="entry name" value="NAD(P)-binding Rossmann-like Domain"/>
    <property type="match status" value="1"/>
</dbReference>
<dbReference type="Pfam" id="PF26398">
    <property type="entry name" value="Cap2_linker"/>
    <property type="match status" value="1"/>
</dbReference>
<reference evidence="4" key="1">
    <citation type="submission" date="2015-11" db="EMBL/GenBank/DDBJ databases">
        <authorList>
            <person name="Varghese N."/>
        </authorList>
    </citation>
    <scope>NUCLEOTIDE SEQUENCE [LARGE SCALE GENOMIC DNA]</scope>
    <source>
        <strain evidence="4">DSM 45899</strain>
    </source>
</reference>
<dbReference type="GO" id="GO:0061503">
    <property type="term" value="F:tRNA threonylcarbamoyladenosine dehydratase"/>
    <property type="evidence" value="ECO:0007669"/>
    <property type="project" value="TreeGrafter"/>
</dbReference>
<dbReference type="RefSeq" id="WP_091282439.1">
    <property type="nucleotide sequence ID" value="NZ_FAOZ01000022.1"/>
</dbReference>
<organism evidence="3 4">
    <name type="scientific">Parafrankia irregularis</name>
    <dbReference type="NCBI Taxonomy" id="795642"/>
    <lineage>
        <taxon>Bacteria</taxon>
        <taxon>Bacillati</taxon>
        <taxon>Actinomycetota</taxon>
        <taxon>Actinomycetes</taxon>
        <taxon>Frankiales</taxon>
        <taxon>Frankiaceae</taxon>
        <taxon>Parafrankia</taxon>
    </lineage>
</organism>
<name>A0A0S4QT42_9ACTN</name>
<dbReference type="Proteomes" id="UP000198802">
    <property type="component" value="Unassembled WGS sequence"/>
</dbReference>
<dbReference type="GO" id="GO:0061504">
    <property type="term" value="P:cyclic threonylcarbamoyladenosine biosynthetic process"/>
    <property type="evidence" value="ECO:0007669"/>
    <property type="project" value="TreeGrafter"/>
</dbReference>
<accession>A0A0S4QT42</accession>
<dbReference type="SUPFAM" id="SSF69572">
    <property type="entry name" value="Activating enzymes of the ubiquitin-like proteins"/>
    <property type="match status" value="1"/>
</dbReference>
<dbReference type="GO" id="GO:0008641">
    <property type="term" value="F:ubiquitin-like modifier activating enzyme activity"/>
    <property type="evidence" value="ECO:0007669"/>
    <property type="project" value="InterPro"/>
</dbReference>
<evidence type="ECO:0000259" key="2">
    <source>
        <dbReference type="Pfam" id="PF26398"/>
    </source>
</evidence>
<keyword evidence="4" id="KW-1185">Reference proteome</keyword>
<dbReference type="InterPro" id="IPR045886">
    <property type="entry name" value="ThiF/MoeB/HesA"/>
</dbReference>
<sequence>MTRRRRAEFTDWQQSAIRELRAVAADFPNEFQLLDHPRLTDGGLVEARIRLRTGGLPRAPRGLPLREKEEFLLRIGASQLSPPVVEVDHGRFLGYPHVLQGRRLCIYLDSAREWDPRRGFASAIDRLHDWLADAAAARFNPEVALFHAVGGILHRTPGIPTIVIRESGMALTAQPAYLAVRSPHRHDLCYSDDHTGRHRTVVFQLADPLPLGAGSRLRGLLELLDTAVRPGAFGAWRPRAQSVPFLTALAAAAARNQEGTPQTFILAIPHPVGGPPHLLAGQVPATAADELRRLVRQRTTPVISIGAGEIDHQTPVEWCAVSDERDSVTTRRDANRPANAYQGKTIHVWGCGGLGSWIAEFIARAGAKRLILCDPGTVTGGLLVRQDFTEEDIGTAKAEALRKRLAAIRDDLEVEAHVGLVPGAIASILDADLVLDATVSRAIGQLLDDLAPMPGRPLLAQVATDARTSTLGLLTVSDRTNPSGPNTIDQRAGEKISADGELEAFHTFWRDLPPGDELIPTRGCSVPTFHGSAADTAAVAASLTSILGSYLASTEPVSGTHLIGLPHSPAEPFRHFVPAV</sequence>
<dbReference type="EMBL" id="FAOZ01000022">
    <property type="protein sequence ID" value="CUU58769.1"/>
    <property type="molecule type" value="Genomic_DNA"/>
</dbReference>
<dbReference type="InterPro" id="IPR058964">
    <property type="entry name" value="Cap2_linker"/>
</dbReference>
<feature type="domain" description="THIF-type NAD/FAD binding fold" evidence="1">
    <location>
        <begin position="345"/>
        <end position="460"/>
    </location>
</feature>
<dbReference type="AlphaFoldDB" id="A0A0S4QT42"/>
<proteinExistence type="predicted"/>